<comment type="caution">
    <text evidence="2">The sequence shown here is derived from an EMBL/GenBank/DDBJ whole genome shotgun (WGS) entry which is preliminary data.</text>
</comment>
<keyword evidence="3" id="KW-1185">Reference proteome</keyword>
<sequence length="103" mass="11493">MAILVAIQPPAVLSNQPPFPLTLSTPTSSNPSDPTNSTNLGIPESMVSNKVYDPPLGESEIATMDIIKNLQHIVIDMFLIWMANWRNREPWFQHHATSKEIAK</sequence>
<evidence type="ECO:0000256" key="1">
    <source>
        <dbReference type="SAM" id="MobiDB-lite"/>
    </source>
</evidence>
<protein>
    <submittedName>
        <fullName evidence="2">Uncharacterized protein</fullName>
    </submittedName>
</protein>
<reference evidence="2 3" key="1">
    <citation type="journal article" date="2021" name="BMC Genomics">
        <title>Datura genome reveals duplications of psychoactive alkaloid biosynthetic genes and high mutation rate following tissue culture.</title>
        <authorList>
            <person name="Rajewski A."/>
            <person name="Carter-House D."/>
            <person name="Stajich J."/>
            <person name="Litt A."/>
        </authorList>
    </citation>
    <scope>NUCLEOTIDE SEQUENCE [LARGE SCALE GENOMIC DNA]</scope>
    <source>
        <strain evidence="2">AR-01</strain>
    </source>
</reference>
<name>A0ABS8TJK9_DATST</name>
<feature type="region of interest" description="Disordered" evidence="1">
    <location>
        <begin position="12"/>
        <end position="46"/>
    </location>
</feature>
<dbReference type="Proteomes" id="UP000823775">
    <property type="component" value="Unassembled WGS sequence"/>
</dbReference>
<evidence type="ECO:0000313" key="2">
    <source>
        <dbReference type="EMBL" id="MCD7471674.1"/>
    </source>
</evidence>
<dbReference type="EMBL" id="JACEIK010001710">
    <property type="protein sequence ID" value="MCD7471674.1"/>
    <property type="molecule type" value="Genomic_DNA"/>
</dbReference>
<organism evidence="2 3">
    <name type="scientific">Datura stramonium</name>
    <name type="common">Jimsonweed</name>
    <name type="synonym">Common thornapple</name>
    <dbReference type="NCBI Taxonomy" id="4076"/>
    <lineage>
        <taxon>Eukaryota</taxon>
        <taxon>Viridiplantae</taxon>
        <taxon>Streptophyta</taxon>
        <taxon>Embryophyta</taxon>
        <taxon>Tracheophyta</taxon>
        <taxon>Spermatophyta</taxon>
        <taxon>Magnoliopsida</taxon>
        <taxon>eudicotyledons</taxon>
        <taxon>Gunneridae</taxon>
        <taxon>Pentapetalae</taxon>
        <taxon>asterids</taxon>
        <taxon>lamiids</taxon>
        <taxon>Solanales</taxon>
        <taxon>Solanaceae</taxon>
        <taxon>Solanoideae</taxon>
        <taxon>Datureae</taxon>
        <taxon>Datura</taxon>
    </lineage>
</organism>
<gene>
    <name evidence="2" type="ORF">HAX54_012285</name>
</gene>
<accession>A0ABS8TJK9</accession>
<feature type="compositionally biased region" description="Low complexity" evidence="1">
    <location>
        <begin position="21"/>
        <end position="40"/>
    </location>
</feature>
<evidence type="ECO:0000313" key="3">
    <source>
        <dbReference type="Proteomes" id="UP000823775"/>
    </source>
</evidence>
<proteinExistence type="predicted"/>